<dbReference type="CDD" id="cd01014">
    <property type="entry name" value="nicotinamidase_related"/>
    <property type="match status" value="1"/>
</dbReference>
<dbReference type="EMBL" id="CP033932">
    <property type="protein sequence ID" value="AZB25717.1"/>
    <property type="molecule type" value="Genomic_DNA"/>
</dbReference>
<dbReference type="InterPro" id="IPR036380">
    <property type="entry name" value="Isochorismatase-like_sf"/>
</dbReference>
<organism evidence="3 4">
    <name type="scientific">Chryseobacterium bernardetii</name>
    <dbReference type="NCBI Taxonomy" id="1241978"/>
    <lineage>
        <taxon>Bacteria</taxon>
        <taxon>Pseudomonadati</taxon>
        <taxon>Bacteroidota</taxon>
        <taxon>Flavobacteriia</taxon>
        <taxon>Flavobacteriales</taxon>
        <taxon>Weeksellaceae</taxon>
        <taxon>Chryseobacterium group</taxon>
        <taxon>Chryseobacterium</taxon>
    </lineage>
</organism>
<dbReference type="Pfam" id="PF00857">
    <property type="entry name" value="Isochorismatase"/>
    <property type="match status" value="1"/>
</dbReference>
<dbReference type="Proteomes" id="UP000271193">
    <property type="component" value="Chromosome"/>
</dbReference>
<dbReference type="KEGG" id="cben:EG339_14530"/>
<dbReference type="SUPFAM" id="SSF52499">
    <property type="entry name" value="Isochorismatase-like hydrolases"/>
    <property type="match status" value="1"/>
</dbReference>
<accession>A0A3G6TCR2</accession>
<dbReference type="PANTHER" id="PTHR43540">
    <property type="entry name" value="PEROXYUREIDOACRYLATE/UREIDOACRYLATE AMIDOHYDROLASE-RELATED"/>
    <property type="match status" value="1"/>
</dbReference>
<dbReference type="InterPro" id="IPR000868">
    <property type="entry name" value="Isochorismatase-like_dom"/>
</dbReference>
<protein>
    <submittedName>
        <fullName evidence="3">Cysteine hydrolase</fullName>
    </submittedName>
</protein>
<proteinExistence type="predicted"/>
<gene>
    <name evidence="3" type="ORF">EG339_14530</name>
</gene>
<keyword evidence="1 3" id="KW-0378">Hydrolase</keyword>
<dbReference type="RefSeq" id="WP_123870664.1">
    <property type="nucleotide sequence ID" value="NZ_CP033932.1"/>
</dbReference>
<reference evidence="4" key="1">
    <citation type="submission" date="2018-11" db="EMBL/GenBank/DDBJ databases">
        <title>Proposal to divide the Flavobacteriaceae and reorganize its genera based on Amino Acid Identity values calculated from whole genome sequences.</title>
        <authorList>
            <person name="Nicholson A.C."/>
            <person name="Gulvik C.A."/>
            <person name="Whitney A.M."/>
            <person name="Humrighouse B.W."/>
            <person name="Bell M."/>
            <person name="Holmes B."/>
            <person name="Steigerwalt A.G."/>
            <person name="Villarma A."/>
            <person name="Sheth M."/>
            <person name="Batra D."/>
            <person name="Pryor J."/>
            <person name="Bernardet J.-F."/>
            <person name="Hugo C."/>
            <person name="Kampfer P."/>
            <person name="Newman J."/>
            <person name="McQuiston J.R."/>
        </authorList>
    </citation>
    <scope>NUCLEOTIDE SEQUENCE [LARGE SCALE GENOMIC DNA]</scope>
    <source>
        <strain evidence="4">G0229</strain>
    </source>
</reference>
<dbReference type="AlphaFoldDB" id="A0A3G6TCR2"/>
<dbReference type="InterPro" id="IPR050272">
    <property type="entry name" value="Isochorismatase-like_hydrls"/>
</dbReference>
<dbReference type="Gene3D" id="3.40.50.850">
    <property type="entry name" value="Isochorismatase-like"/>
    <property type="match status" value="1"/>
</dbReference>
<dbReference type="PANTHER" id="PTHR43540:SF1">
    <property type="entry name" value="ISOCHORISMATASE HYDROLASE"/>
    <property type="match status" value="1"/>
</dbReference>
<evidence type="ECO:0000313" key="4">
    <source>
        <dbReference type="Proteomes" id="UP000271193"/>
    </source>
</evidence>
<dbReference type="GeneID" id="99066023"/>
<evidence type="ECO:0000313" key="3">
    <source>
        <dbReference type="EMBL" id="AZB25717.1"/>
    </source>
</evidence>
<evidence type="ECO:0000259" key="2">
    <source>
        <dbReference type="Pfam" id="PF00857"/>
    </source>
</evidence>
<sequence length="180" mass="20272">MKKALILIDIQNDYFPNGNMELVNSIQAGQNARTILNKFRKNNDLVVHIQHIAAQPEATFFIPDTYGVEIHDLVKPEANEKVIIKHYPNSFQETGLLEYLKANHIEQLVIAGMMTHMCVDATSRAAKDFGFPIEIIGDACATRDLEIDNKVAKAEDVQTAFLSALKFYYADIIKTANYLN</sequence>
<evidence type="ECO:0000256" key="1">
    <source>
        <dbReference type="ARBA" id="ARBA00022801"/>
    </source>
</evidence>
<feature type="domain" description="Isochorismatase-like" evidence="2">
    <location>
        <begin position="4"/>
        <end position="147"/>
    </location>
</feature>
<name>A0A3G6TCR2_9FLAO</name>
<keyword evidence="4" id="KW-1185">Reference proteome</keyword>
<dbReference type="GO" id="GO:0016787">
    <property type="term" value="F:hydrolase activity"/>
    <property type="evidence" value="ECO:0007669"/>
    <property type="project" value="UniProtKB-KW"/>
</dbReference>